<dbReference type="SUPFAM" id="SSF51395">
    <property type="entry name" value="FMN-linked oxidoreductases"/>
    <property type="match status" value="1"/>
</dbReference>
<feature type="domain" description="FAD/NAD(P)-binding" evidence="11">
    <location>
        <begin position="413"/>
        <end position="671"/>
    </location>
</feature>
<keyword evidence="9" id="KW-0411">Iron-sulfur</keyword>
<dbReference type="Gene3D" id="3.40.50.720">
    <property type="entry name" value="NAD(P)-binding Rossmann-like Domain"/>
    <property type="match status" value="1"/>
</dbReference>
<evidence type="ECO:0000313" key="12">
    <source>
        <dbReference type="EMBL" id="UVW35881.1"/>
    </source>
</evidence>
<keyword evidence="5" id="KW-0288">FMN</keyword>
<evidence type="ECO:0000256" key="2">
    <source>
        <dbReference type="ARBA" id="ARBA00001966"/>
    </source>
</evidence>
<dbReference type="Gene3D" id="3.50.50.60">
    <property type="entry name" value="FAD/NAD(P)-binding domain"/>
    <property type="match status" value="1"/>
</dbReference>
<evidence type="ECO:0000256" key="8">
    <source>
        <dbReference type="ARBA" id="ARBA00023004"/>
    </source>
</evidence>
<dbReference type="PANTHER" id="PTHR42917">
    <property type="entry name" value="2,4-DIENOYL-COA REDUCTASE"/>
    <property type="match status" value="1"/>
</dbReference>
<dbReference type="PRINTS" id="PR00411">
    <property type="entry name" value="PNDRDTASEI"/>
</dbReference>
<keyword evidence="8" id="KW-0408">Iron</keyword>
<dbReference type="Pfam" id="PF00724">
    <property type="entry name" value="Oxidored_FMN"/>
    <property type="match status" value="1"/>
</dbReference>
<evidence type="ECO:0000256" key="9">
    <source>
        <dbReference type="ARBA" id="ARBA00023014"/>
    </source>
</evidence>
<proteinExistence type="inferred from homology"/>
<evidence type="ECO:0000256" key="6">
    <source>
        <dbReference type="ARBA" id="ARBA00022723"/>
    </source>
</evidence>
<comment type="cofactor">
    <cofactor evidence="2">
        <name>[4Fe-4S] cluster</name>
        <dbReference type="ChEBI" id="CHEBI:49883"/>
    </cofactor>
</comment>
<evidence type="ECO:0000259" key="11">
    <source>
        <dbReference type="Pfam" id="PF07992"/>
    </source>
</evidence>
<accession>A0ABY5TT95</accession>
<reference evidence="12" key="1">
    <citation type="submission" date="2022-08" db="EMBL/GenBank/DDBJ databases">
        <title>Catabolic pathway analysis in culturable SAR92 clade bacteria reveals their overlooked roles in DMSP degradation in coastal seas.</title>
        <authorList>
            <person name="He X."/>
            <person name="Zhang X."/>
            <person name="Zhang Y."/>
        </authorList>
    </citation>
    <scope>NUCLEOTIDE SEQUENCE</scope>
    <source>
        <strain evidence="12">H455</strain>
    </source>
</reference>
<evidence type="ECO:0000256" key="5">
    <source>
        <dbReference type="ARBA" id="ARBA00022643"/>
    </source>
</evidence>
<evidence type="ECO:0000256" key="7">
    <source>
        <dbReference type="ARBA" id="ARBA00023002"/>
    </source>
</evidence>
<dbReference type="InterPro" id="IPR051793">
    <property type="entry name" value="NADH:flavin_oxidoreductase"/>
</dbReference>
<evidence type="ECO:0000259" key="10">
    <source>
        <dbReference type="Pfam" id="PF00724"/>
    </source>
</evidence>
<evidence type="ECO:0000313" key="13">
    <source>
        <dbReference type="Proteomes" id="UP001059934"/>
    </source>
</evidence>
<keyword evidence="13" id="KW-1185">Reference proteome</keyword>
<protein>
    <submittedName>
        <fullName evidence="12">NAD(P)/FAD-dependent oxidoreductase</fullName>
    </submittedName>
</protein>
<dbReference type="InterPro" id="IPR013785">
    <property type="entry name" value="Aldolase_TIM"/>
</dbReference>
<comment type="cofactor">
    <cofactor evidence="1">
        <name>FMN</name>
        <dbReference type="ChEBI" id="CHEBI:58210"/>
    </cofactor>
</comment>
<dbReference type="InterPro" id="IPR001155">
    <property type="entry name" value="OxRdtase_FMN_N"/>
</dbReference>
<dbReference type="InterPro" id="IPR036188">
    <property type="entry name" value="FAD/NAD-bd_sf"/>
</dbReference>
<feature type="domain" description="NADH:flavin oxidoreductase/NADH oxidase N-terminal" evidence="10">
    <location>
        <begin position="8"/>
        <end position="361"/>
    </location>
</feature>
<keyword evidence="6" id="KW-0479">Metal-binding</keyword>
<keyword evidence="7" id="KW-0560">Oxidoreductase</keyword>
<gene>
    <name evidence="12" type="ORF">NYF23_04530</name>
</gene>
<dbReference type="SUPFAM" id="SSF51905">
    <property type="entry name" value="FAD/NAD(P)-binding domain"/>
    <property type="match status" value="1"/>
</dbReference>
<evidence type="ECO:0000256" key="3">
    <source>
        <dbReference type="ARBA" id="ARBA00011048"/>
    </source>
</evidence>
<evidence type="ECO:0000256" key="1">
    <source>
        <dbReference type="ARBA" id="ARBA00001917"/>
    </source>
</evidence>
<dbReference type="Gene3D" id="3.20.20.70">
    <property type="entry name" value="Aldolase class I"/>
    <property type="match status" value="1"/>
</dbReference>
<dbReference type="EMBL" id="CP103416">
    <property type="protein sequence ID" value="UVW35881.1"/>
    <property type="molecule type" value="Genomic_DNA"/>
</dbReference>
<dbReference type="PANTHER" id="PTHR42917:SF2">
    <property type="entry name" value="2,4-DIENOYL-COA REDUCTASE [(2E)-ENOYL-COA-PRODUCING]"/>
    <property type="match status" value="1"/>
</dbReference>
<evidence type="ECO:0000256" key="4">
    <source>
        <dbReference type="ARBA" id="ARBA00022630"/>
    </source>
</evidence>
<dbReference type="InterPro" id="IPR023753">
    <property type="entry name" value="FAD/NAD-binding_dom"/>
</dbReference>
<dbReference type="PRINTS" id="PR00368">
    <property type="entry name" value="FADPNR"/>
</dbReference>
<organism evidence="12 13">
    <name type="scientific">SAR92 clade bacterium H455</name>
    <dbReference type="NCBI Taxonomy" id="2974818"/>
    <lineage>
        <taxon>Bacteria</taxon>
        <taxon>Pseudomonadati</taxon>
        <taxon>Pseudomonadota</taxon>
        <taxon>Gammaproteobacteria</taxon>
        <taxon>Cellvibrionales</taxon>
        <taxon>Porticoccaceae</taxon>
        <taxon>SAR92 clade</taxon>
    </lineage>
</organism>
<keyword evidence="4" id="KW-0285">Flavoprotein</keyword>
<sequence length="712" mass="76671">MSHAILNSPANIGTMQLKNRFVLAAMGSNYATAEGHCGEQLIAYYEARAKGGAGLLILETTSVSWPAGCSMPNMVGFSDDCFLPGLRELTSKVHQYDCKIAAQLNHSGKVSQEDTIAGRPILVPSIPGKSRNDMMPLLTREELGNFIKMGGPDGKGPRYHVMDQGDIDNLVNDFVSAAKRAVIAGFDGIEIHGGHGYVISSFLSPATNQRDDKYGGSVENRARLMVEIVRAVRAAVGSEFPIIIRLDAKEYRVENGITPDDFIAAAKLAQQAGADAIDVSAYSDTQKGIAFTEAPLVHQPSAYVPFSEQVKRELDIPVIAVGRIELDSAAKDIANHKYDFLGLGRKLIADPELPNKSAAGMARSIRPCIYCYICVSQIFINKPMLCAVNTDVGREYKGDLIASSTDTGRRFSVVGGGPGGMEAARLLATAGHQVTLFEKEPQLGGTARIAALAYEPNAGLIDYLSGELQRLKVDVRLNSPINIAALEALNPDHVIVATGAKREAPEIAGKNLKHVFDGEEMRGLLLGGDDRGLKKLNPIKRALVATSQALGLTNNISWVRVLSHLWMPLQKDIVIVGGGLVGIEIAEFLVERRRRVTVLEPSATLSPELSIVRRARVIHLLREHGCNMLTKAMVSHIDKAGVHYEHKEQKHCIKADQVIIAQGADADTSVSELISKAGYGVTTIGDCRSIGYLDGAIHDARTAVSGLLQPQT</sequence>
<dbReference type="Proteomes" id="UP001059934">
    <property type="component" value="Chromosome"/>
</dbReference>
<name>A0ABY5TT95_9GAMM</name>
<dbReference type="CDD" id="cd02803">
    <property type="entry name" value="OYE_like_FMN_family"/>
    <property type="match status" value="1"/>
</dbReference>
<comment type="similarity">
    <text evidence="3">In the N-terminal section; belongs to the NADH:flavin oxidoreductase/NADH oxidase family.</text>
</comment>
<dbReference type="Pfam" id="PF07992">
    <property type="entry name" value="Pyr_redox_2"/>
    <property type="match status" value="1"/>
</dbReference>